<evidence type="ECO:0000259" key="1">
    <source>
        <dbReference type="PROSITE" id="PS51819"/>
    </source>
</evidence>
<proteinExistence type="predicted"/>
<dbReference type="InterPro" id="IPR029068">
    <property type="entry name" value="Glyas_Bleomycin-R_OHBP_Dase"/>
</dbReference>
<keyword evidence="2" id="KW-0808">Transferase</keyword>
<dbReference type="PANTHER" id="PTHR21366">
    <property type="entry name" value="GLYOXALASE FAMILY PROTEIN"/>
    <property type="match status" value="1"/>
</dbReference>
<organism evidence="2 3">
    <name type="scientific">Asaia siamensis</name>
    <dbReference type="NCBI Taxonomy" id="110479"/>
    <lineage>
        <taxon>Bacteria</taxon>
        <taxon>Pseudomonadati</taxon>
        <taxon>Pseudomonadota</taxon>
        <taxon>Alphaproteobacteria</taxon>
        <taxon>Acetobacterales</taxon>
        <taxon>Acetobacteraceae</taxon>
        <taxon>Asaia</taxon>
    </lineage>
</organism>
<comment type="caution">
    <text evidence="2">The sequence shown here is derived from an EMBL/GenBank/DDBJ whole genome shotgun (WGS) entry which is preliminary data.</text>
</comment>
<evidence type="ECO:0000313" key="2">
    <source>
        <dbReference type="EMBL" id="GGC34946.1"/>
    </source>
</evidence>
<keyword evidence="3" id="KW-1185">Reference proteome</keyword>
<dbReference type="PANTHER" id="PTHR21366:SF14">
    <property type="entry name" value="GLYOXALASE DOMAIN-CONTAINING PROTEIN 5"/>
    <property type="match status" value="1"/>
</dbReference>
<dbReference type="SUPFAM" id="SSF54593">
    <property type="entry name" value="Glyoxalase/Bleomycin resistance protein/Dihydroxybiphenyl dioxygenase"/>
    <property type="match status" value="1"/>
</dbReference>
<gene>
    <name evidence="2" type="primary">fosA</name>
    <name evidence="2" type="ORF">GCM10007207_20550</name>
</gene>
<feature type="domain" description="VOC" evidence="1">
    <location>
        <begin position="3"/>
        <end position="113"/>
    </location>
</feature>
<accession>A0ABQ1M8N3</accession>
<reference evidence="3" key="1">
    <citation type="journal article" date="2019" name="Int. J. Syst. Evol. Microbiol.">
        <title>The Global Catalogue of Microorganisms (GCM) 10K type strain sequencing project: providing services to taxonomists for standard genome sequencing and annotation.</title>
        <authorList>
            <consortium name="The Broad Institute Genomics Platform"/>
            <consortium name="The Broad Institute Genome Sequencing Center for Infectious Disease"/>
            <person name="Wu L."/>
            <person name="Ma J."/>
        </authorList>
    </citation>
    <scope>NUCLEOTIDE SEQUENCE [LARGE SCALE GENOMIC DNA]</scope>
    <source>
        <strain evidence="3">CCM 7132</strain>
    </source>
</reference>
<dbReference type="InterPro" id="IPR004360">
    <property type="entry name" value="Glyas_Fos-R_dOase_dom"/>
</dbReference>
<dbReference type="InterPro" id="IPR037523">
    <property type="entry name" value="VOC_core"/>
</dbReference>
<evidence type="ECO:0000313" key="3">
    <source>
        <dbReference type="Proteomes" id="UP000637769"/>
    </source>
</evidence>
<dbReference type="InterPro" id="IPR050383">
    <property type="entry name" value="GlyoxalaseI/FosfomycinResist"/>
</dbReference>
<dbReference type="EMBL" id="BMCH01000005">
    <property type="protein sequence ID" value="GGC34946.1"/>
    <property type="molecule type" value="Genomic_DNA"/>
</dbReference>
<dbReference type="GO" id="GO:0016740">
    <property type="term" value="F:transferase activity"/>
    <property type="evidence" value="ECO:0007669"/>
    <property type="project" value="UniProtKB-KW"/>
</dbReference>
<dbReference type="Proteomes" id="UP000637769">
    <property type="component" value="Unassembled WGS sequence"/>
</dbReference>
<protein>
    <submittedName>
        <fullName evidence="2">Glutathione transferase FosA</fullName>
    </submittedName>
</protein>
<dbReference type="Gene3D" id="3.10.180.10">
    <property type="entry name" value="2,3-Dihydroxybiphenyl 1,2-Dioxygenase, domain 1"/>
    <property type="match status" value="1"/>
</dbReference>
<dbReference type="Pfam" id="PF00903">
    <property type="entry name" value="Glyoxalase"/>
    <property type="match status" value="1"/>
</dbReference>
<name>A0ABQ1M8N3_9PROT</name>
<sequence length="140" mass="15509">MQGVNHVTLCVTDLPRALAFYQNLLGCRLSARWNRGAYLEAGSLWLCLECAPAGICLPRQDDTHLAFTVSAAAFTVLSARLSRQVTIWKANKSEGDSLYFLDPDGHKLEVHVGSLATRLAHWRHNPPATLRDLTMPPDRA</sequence>
<dbReference type="PROSITE" id="PS51819">
    <property type="entry name" value="VOC"/>
    <property type="match status" value="1"/>
</dbReference>